<feature type="domain" description="Protein kinase" evidence="8">
    <location>
        <begin position="491"/>
        <end position="756"/>
    </location>
</feature>
<dbReference type="GO" id="GO:1902749">
    <property type="term" value="P:regulation of cell cycle G2/M phase transition"/>
    <property type="evidence" value="ECO:0007669"/>
    <property type="project" value="TreeGrafter"/>
</dbReference>
<feature type="region of interest" description="Disordered" evidence="7">
    <location>
        <begin position="843"/>
        <end position="920"/>
    </location>
</feature>
<comment type="similarity">
    <text evidence="1">Belongs to the protein kinase superfamily. NEK Ser/Thr protein kinase family. NIMA subfamily.</text>
</comment>
<proteinExistence type="inferred from homology"/>
<gene>
    <name evidence="9" type="ORF">EDS130_LOCUS6287</name>
</gene>
<evidence type="ECO:0000259" key="8">
    <source>
        <dbReference type="PROSITE" id="PS50011"/>
    </source>
</evidence>
<keyword evidence="3 6" id="KW-0547">Nucleotide-binding</keyword>
<keyword evidence="5 6" id="KW-0067">ATP-binding</keyword>
<dbReference type="GO" id="GO:0005524">
    <property type="term" value="F:ATP binding"/>
    <property type="evidence" value="ECO:0007669"/>
    <property type="project" value="UniProtKB-UniRule"/>
</dbReference>
<keyword evidence="2" id="KW-0808">Transferase</keyword>
<evidence type="ECO:0000256" key="2">
    <source>
        <dbReference type="ARBA" id="ARBA00022679"/>
    </source>
</evidence>
<dbReference type="PANTHER" id="PTHR43671">
    <property type="entry name" value="SERINE/THREONINE-PROTEIN KINASE NEK"/>
    <property type="match status" value="1"/>
</dbReference>
<protein>
    <recommendedName>
        <fullName evidence="8">Protein kinase domain-containing protein</fullName>
    </recommendedName>
</protein>
<dbReference type="PANTHER" id="PTHR43671:SF92">
    <property type="entry name" value="SERINE_THREONINE-PROTEIN KINASE NEK10"/>
    <property type="match status" value="1"/>
</dbReference>
<feature type="compositionally biased region" description="Basic residues" evidence="7">
    <location>
        <begin position="1065"/>
        <end position="1074"/>
    </location>
</feature>
<dbReference type="InterPro" id="IPR008266">
    <property type="entry name" value="Tyr_kinase_AS"/>
</dbReference>
<dbReference type="PROSITE" id="PS50011">
    <property type="entry name" value="PROTEIN_KINASE_DOM"/>
    <property type="match status" value="1"/>
</dbReference>
<evidence type="ECO:0000256" key="3">
    <source>
        <dbReference type="ARBA" id="ARBA00022741"/>
    </source>
</evidence>
<dbReference type="EMBL" id="CAJNOJ010000018">
    <property type="protein sequence ID" value="CAF0830000.1"/>
    <property type="molecule type" value="Genomic_DNA"/>
</dbReference>
<dbReference type="InterPro" id="IPR011989">
    <property type="entry name" value="ARM-like"/>
</dbReference>
<feature type="region of interest" description="Disordered" evidence="7">
    <location>
        <begin position="1053"/>
        <end position="1074"/>
    </location>
</feature>
<evidence type="ECO:0000256" key="1">
    <source>
        <dbReference type="ARBA" id="ARBA00010886"/>
    </source>
</evidence>
<evidence type="ECO:0000256" key="7">
    <source>
        <dbReference type="SAM" id="MobiDB-lite"/>
    </source>
</evidence>
<dbReference type="InterPro" id="IPR017441">
    <property type="entry name" value="Protein_kinase_ATP_BS"/>
</dbReference>
<dbReference type="InterPro" id="IPR050660">
    <property type="entry name" value="NEK_Ser/Thr_kinase"/>
</dbReference>
<dbReference type="Proteomes" id="UP000663852">
    <property type="component" value="Unassembled WGS sequence"/>
</dbReference>
<sequence>MSRMASNDRIKRHAIERYTASKIYQELERIDKVNEQKLEENVLKQFNSQYSNQTKFVGTSDQKYFLNILHFLIKKRLLAPTKKAVISPTFYALRILLREYEFLLVFIEENGLLGLKQQMDLYAHYLTPNLYDSNNEVSCVTSNALGDILRILQKILIGSSDHAEQDSLISSNIIASITYLLNHRHFPFLNETLRLILHMIDKSELYMNEFLQSEIIENLLHLLEYKDLETTQLSFHLLATFFSYPGIHQYIPRIPDDYLYTFTNYLNHSNVKVLEHAIWCLAHCAANEDERRRIRLTGAIPLLLSLLESGERFDYSSLSTKTNRIQSGSSTARKTQGDLEETKKYSELDQFYDMQSSCCNCLAELSCDNTNRQTIIEQNGIYILAVLLFPKDKELQRLETFIHLQRTVFKTLRFLYPSNENHHRQQYKRLFPPNIFELFVGAGYFQRDPDAYQAITHAWNAIPLEELNQIKAERLLAINPKQEPTRYIRDYGVYECLGSGAFGSVYRVATRGSTTMYALKEINQRSLKTDAERSLGDMISEVSIIRAKPRHPNIVSYHQLFIENDNIYVRMELIIGSTLQEHLVLMKRTNQTISKENIWRVFIQLMLALRYLHKEKGIVHRDLTANNIMLDDEYRVKITDFGLAKLRDDNSSKMTSAVGTLYYACPEIIQHCNYNEKADIWSLGCVLYYMIVLELPFNTPNILLLAEKVCKGDYDRTPLRQHSKRLQETVIECLIVDPILRPDISDIARLCTEELMCYMDRSCSTIQSLEKRLQQREMKWDSYLAKQYHSRCMSCSSVKESPADNSSGIQGVNFEGIIDEQHDTSKQDSISDCETIDNALSTLTKSNNNRQHENANSQTRLPESFNTSFESGYDSNQLRQRFHSSSSMSSIERKSSATSNRSRPSSGSGPISIPNSRLRPTDPVTQLLDVVHKIVYISCFLPTPSTDKQRRLVDRYCRSLFSRSSSHNLKSELIKLSHHSNDPIEIDSLVGRRTLNFHFLTKSSSSNTFSNLKTGDITIPENDGAITYEQMMSYIDEILSETDYSKETMMSVSSAGECLPPTAQKAHRPPRQKR</sequence>
<dbReference type="GO" id="GO:0004674">
    <property type="term" value="F:protein serine/threonine kinase activity"/>
    <property type="evidence" value="ECO:0007669"/>
    <property type="project" value="TreeGrafter"/>
</dbReference>
<dbReference type="InterPro" id="IPR016024">
    <property type="entry name" value="ARM-type_fold"/>
</dbReference>
<evidence type="ECO:0000313" key="10">
    <source>
        <dbReference type="Proteomes" id="UP000663852"/>
    </source>
</evidence>
<dbReference type="Pfam" id="PF00069">
    <property type="entry name" value="Pkinase"/>
    <property type="match status" value="1"/>
</dbReference>
<feature type="binding site" evidence="6">
    <location>
        <position position="520"/>
    </location>
    <ligand>
        <name>ATP</name>
        <dbReference type="ChEBI" id="CHEBI:30616"/>
    </ligand>
</feature>
<dbReference type="Gene3D" id="1.25.10.10">
    <property type="entry name" value="Leucine-rich Repeat Variant"/>
    <property type="match status" value="2"/>
</dbReference>
<evidence type="ECO:0000256" key="4">
    <source>
        <dbReference type="ARBA" id="ARBA00022777"/>
    </source>
</evidence>
<dbReference type="AlphaFoldDB" id="A0A813UJF3"/>
<reference evidence="9" key="1">
    <citation type="submission" date="2021-02" db="EMBL/GenBank/DDBJ databases">
        <authorList>
            <person name="Nowell W R."/>
        </authorList>
    </citation>
    <scope>NUCLEOTIDE SEQUENCE</scope>
</reference>
<dbReference type="SUPFAM" id="SSF56112">
    <property type="entry name" value="Protein kinase-like (PK-like)"/>
    <property type="match status" value="1"/>
</dbReference>
<accession>A0A813UJF3</accession>
<feature type="compositionally biased region" description="Polar residues" evidence="7">
    <location>
        <begin position="843"/>
        <end position="879"/>
    </location>
</feature>
<name>A0A813UJF3_ADIRI</name>
<organism evidence="9 10">
    <name type="scientific">Adineta ricciae</name>
    <name type="common">Rotifer</name>
    <dbReference type="NCBI Taxonomy" id="249248"/>
    <lineage>
        <taxon>Eukaryota</taxon>
        <taxon>Metazoa</taxon>
        <taxon>Spiralia</taxon>
        <taxon>Gnathifera</taxon>
        <taxon>Rotifera</taxon>
        <taxon>Eurotatoria</taxon>
        <taxon>Bdelloidea</taxon>
        <taxon>Adinetida</taxon>
        <taxon>Adinetidae</taxon>
        <taxon>Adineta</taxon>
    </lineage>
</organism>
<evidence type="ECO:0000313" key="9">
    <source>
        <dbReference type="EMBL" id="CAF0830000.1"/>
    </source>
</evidence>
<keyword evidence="4" id="KW-0418">Kinase</keyword>
<dbReference type="OrthoDB" id="248923at2759"/>
<dbReference type="PROSITE" id="PS00109">
    <property type="entry name" value="PROTEIN_KINASE_TYR"/>
    <property type="match status" value="1"/>
</dbReference>
<evidence type="ECO:0000256" key="5">
    <source>
        <dbReference type="ARBA" id="ARBA00022840"/>
    </source>
</evidence>
<dbReference type="InterPro" id="IPR011009">
    <property type="entry name" value="Kinase-like_dom_sf"/>
</dbReference>
<dbReference type="Gene3D" id="1.10.510.10">
    <property type="entry name" value="Transferase(Phosphotransferase) domain 1"/>
    <property type="match status" value="1"/>
</dbReference>
<dbReference type="InterPro" id="IPR000719">
    <property type="entry name" value="Prot_kinase_dom"/>
</dbReference>
<dbReference type="SUPFAM" id="SSF48371">
    <property type="entry name" value="ARM repeat"/>
    <property type="match status" value="1"/>
</dbReference>
<dbReference type="PROSITE" id="PS00107">
    <property type="entry name" value="PROTEIN_KINASE_ATP"/>
    <property type="match status" value="1"/>
</dbReference>
<feature type="compositionally biased region" description="Low complexity" evidence="7">
    <location>
        <begin position="899"/>
        <end position="917"/>
    </location>
</feature>
<comment type="caution">
    <text evidence="9">The sequence shown here is derived from an EMBL/GenBank/DDBJ whole genome shotgun (WGS) entry which is preliminary data.</text>
</comment>
<evidence type="ECO:0000256" key="6">
    <source>
        <dbReference type="PROSITE-ProRule" id="PRU10141"/>
    </source>
</evidence>